<evidence type="ECO:0000313" key="3">
    <source>
        <dbReference type="Proteomes" id="UP001054837"/>
    </source>
</evidence>
<gene>
    <name evidence="2" type="ORF">CDAR_442691</name>
</gene>
<evidence type="ECO:0000313" key="2">
    <source>
        <dbReference type="EMBL" id="GIY71553.1"/>
    </source>
</evidence>
<name>A0AAV4VPX7_9ARAC</name>
<proteinExistence type="predicted"/>
<evidence type="ECO:0000256" key="1">
    <source>
        <dbReference type="SAM" id="MobiDB-lite"/>
    </source>
</evidence>
<sequence>MTSQKKKSRFGTEHRITHGPWAATKTRITFSHFINDSRKPCSFRAAGSLQFHATHYKNGGAGAFFLLITAPASQRTSAKEGHIARPKKAEAPKLRF</sequence>
<dbReference type="AlphaFoldDB" id="A0AAV4VPX7"/>
<comment type="caution">
    <text evidence="2">The sequence shown here is derived from an EMBL/GenBank/DDBJ whole genome shotgun (WGS) entry which is preliminary data.</text>
</comment>
<accession>A0AAV4VPX7</accession>
<feature type="compositionally biased region" description="Basic and acidic residues" evidence="1">
    <location>
        <begin position="77"/>
        <end position="96"/>
    </location>
</feature>
<feature type="region of interest" description="Disordered" evidence="1">
    <location>
        <begin position="76"/>
        <end position="96"/>
    </location>
</feature>
<dbReference type="Proteomes" id="UP001054837">
    <property type="component" value="Unassembled WGS sequence"/>
</dbReference>
<organism evidence="2 3">
    <name type="scientific">Caerostris darwini</name>
    <dbReference type="NCBI Taxonomy" id="1538125"/>
    <lineage>
        <taxon>Eukaryota</taxon>
        <taxon>Metazoa</taxon>
        <taxon>Ecdysozoa</taxon>
        <taxon>Arthropoda</taxon>
        <taxon>Chelicerata</taxon>
        <taxon>Arachnida</taxon>
        <taxon>Araneae</taxon>
        <taxon>Araneomorphae</taxon>
        <taxon>Entelegynae</taxon>
        <taxon>Araneoidea</taxon>
        <taxon>Araneidae</taxon>
        <taxon>Caerostris</taxon>
    </lineage>
</organism>
<dbReference type="EMBL" id="BPLQ01013365">
    <property type="protein sequence ID" value="GIY71553.1"/>
    <property type="molecule type" value="Genomic_DNA"/>
</dbReference>
<keyword evidence="3" id="KW-1185">Reference proteome</keyword>
<reference evidence="2 3" key="1">
    <citation type="submission" date="2021-06" db="EMBL/GenBank/DDBJ databases">
        <title>Caerostris darwini draft genome.</title>
        <authorList>
            <person name="Kono N."/>
            <person name="Arakawa K."/>
        </authorList>
    </citation>
    <scope>NUCLEOTIDE SEQUENCE [LARGE SCALE GENOMIC DNA]</scope>
</reference>
<protein>
    <submittedName>
        <fullName evidence="2">Uncharacterized protein</fullName>
    </submittedName>
</protein>